<dbReference type="CDD" id="cd01832">
    <property type="entry name" value="SGNH_hydrolase_like_1"/>
    <property type="match status" value="1"/>
</dbReference>
<reference evidence="3 4" key="1">
    <citation type="submission" date="2015-01" db="EMBL/GenBank/DDBJ databases">
        <title>Rufibacter sp./DG31D/ whole genome sequencing.</title>
        <authorList>
            <person name="Kim M.K."/>
            <person name="Srinivasan S."/>
            <person name="Lee J.-J."/>
        </authorList>
    </citation>
    <scope>NUCLEOTIDE SEQUENCE [LARGE SCALE GENOMIC DNA]</scope>
    <source>
        <strain evidence="3 4">DG31D</strain>
    </source>
</reference>
<organism evidence="3 4">
    <name type="scientific">Rufibacter radiotolerans</name>
    <dbReference type="NCBI Taxonomy" id="1379910"/>
    <lineage>
        <taxon>Bacteria</taxon>
        <taxon>Pseudomonadati</taxon>
        <taxon>Bacteroidota</taxon>
        <taxon>Cytophagia</taxon>
        <taxon>Cytophagales</taxon>
        <taxon>Hymenobacteraceae</taxon>
        <taxon>Rufibacter</taxon>
    </lineage>
</organism>
<dbReference type="RefSeq" id="WP_076606498.1">
    <property type="nucleotide sequence ID" value="NZ_CP010777.1"/>
</dbReference>
<dbReference type="Gene3D" id="3.40.50.1110">
    <property type="entry name" value="SGNH hydrolase"/>
    <property type="match status" value="1"/>
</dbReference>
<protein>
    <recommendedName>
        <fullName evidence="2">SGNH hydrolase-type esterase domain-containing protein</fullName>
    </recommendedName>
</protein>
<dbReference type="EMBL" id="CP010777">
    <property type="protein sequence ID" value="AKQ46568.1"/>
    <property type="molecule type" value="Genomic_DNA"/>
</dbReference>
<keyword evidence="4" id="KW-1185">Reference proteome</keyword>
<evidence type="ECO:0000313" key="3">
    <source>
        <dbReference type="EMBL" id="AKQ46568.1"/>
    </source>
</evidence>
<dbReference type="PATRIC" id="fig|1379910.4.peg.3157"/>
<gene>
    <name evidence="3" type="ORF">TH63_14495</name>
</gene>
<dbReference type="GO" id="GO:0016788">
    <property type="term" value="F:hydrolase activity, acting on ester bonds"/>
    <property type="evidence" value="ECO:0007669"/>
    <property type="project" value="UniProtKB-ARBA"/>
</dbReference>
<dbReference type="InterPro" id="IPR036514">
    <property type="entry name" value="SGNH_hydro_sf"/>
</dbReference>
<evidence type="ECO:0000313" key="4">
    <source>
        <dbReference type="Proteomes" id="UP000036458"/>
    </source>
</evidence>
<dbReference type="Proteomes" id="UP000036458">
    <property type="component" value="Chromosome"/>
</dbReference>
<dbReference type="PROSITE" id="PS51257">
    <property type="entry name" value="PROKAR_LIPOPROTEIN"/>
    <property type="match status" value="1"/>
</dbReference>
<feature type="domain" description="SGNH hydrolase-type esterase" evidence="2">
    <location>
        <begin position="48"/>
        <end position="226"/>
    </location>
</feature>
<name>A0A0H4VMN1_9BACT</name>
<feature type="signal peptide" evidence="1">
    <location>
        <begin position="1"/>
        <end position="19"/>
    </location>
</feature>
<proteinExistence type="predicted"/>
<dbReference type="Pfam" id="PF13472">
    <property type="entry name" value="Lipase_GDSL_2"/>
    <property type="match status" value="1"/>
</dbReference>
<evidence type="ECO:0000256" key="1">
    <source>
        <dbReference type="SAM" id="SignalP"/>
    </source>
</evidence>
<evidence type="ECO:0000259" key="2">
    <source>
        <dbReference type="Pfam" id="PF13472"/>
    </source>
</evidence>
<dbReference type="SUPFAM" id="SSF52266">
    <property type="entry name" value="SGNH hydrolase"/>
    <property type="match status" value="1"/>
</dbReference>
<accession>A0A0H4VMN1</accession>
<dbReference type="KEGG" id="ruf:TH63_14495"/>
<dbReference type="OrthoDB" id="158267at2"/>
<dbReference type="AlphaFoldDB" id="A0A0H4VMN1"/>
<sequence>MRFLASVWLLLVSMVFLVACDSAGGDDADNLPAPQPPAGSGTVSTYLALGDSYTIGQSVPAQERWPLHLANLLSPEGIRVGEPRIIAQTGWTTANLLQQVKAQNLPGGYGLVSLMIGVNNQYQGRSLEEFRTQFKELLALSTQLAQKDPKNVVVLTIPDWGATPFGAGYDRAYISAQIQKFNEVIKTEATTAGIKVVDIYDLSLMVTQNPSLLAPDGLHYSGLMHRQWAQRVLPEAKKILTD</sequence>
<keyword evidence="1" id="KW-0732">Signal</keyword>
<dbReference type="InterPro" id="IPR013830">
    <property type="entry name" value="SGNH_hydro"/>
</dbReference>
<feature type="chain" id="PRO_5005211923" description="SGNH hydrolase-type esterase domain-containing protein" evidence="1">
    <location>
        <begin position="20"/>
        <end position="242"/>
    </location>
</feature>